<proteinExistence type="predicted"/>
<keyword evidence="1" id="KW-0472">Membrane</keyword>
<dbReference type="RefSeq" id="WP_321545941.1">
    <property type="nucleotide sequence ID" value="NZ_JAXIVS010000004.1"/>
</dbReference>
<reference evidence="2 3" key="1">
    <citation type="submission" date="2023-12" db="EMBL/GenBank/DDBJ databases">
        <title>the genome sequence of Hyalangium sp. s54d21.</title>
        <authorList>
            <person name="Zhang X."/>
        </authorList>
    </citation>
    <scope>NUCLEOTIDE SEQUENCE [LARGE SCALE GENOMIC DNA]</scope>
    <source>
        <strain evidence="3">s54d21</strain>
    </source>
</reference>
<evidence type="ECO:0000313" key="2">
    <source>
        <dbReference type="EMBL" id="MDY7227211.1"/>
    </source>
</evidence>
<evidence type="ECO:0000313" key="3">
    <source>
        <dbReference type="Proteomes" id="UP001291309"/>
    </source>
</evidence>
<keyword evidence="1" id="KW-0812">Transmembrane</keyword>
<feature type="transmembrane region" description="Helical" evidence="1">
    <location>
        <begin position="82"/>
        <end position="104"/>
    </location>
</feature>
<evidence type="ECO:0000256" key="1">
    <source>
        <dbReference type="SAM" id="Phobius"/>
    </source>
</evidence>
<sequence>MSARSTEALAYLRERYPLSRFLPLAMFLATAGHAGSSTWEPPGLARSVLLALGLVLQFRLWDDLESLPEDRREHPDRVLCQARSRTPFLALLGITVAFNTALLLASIPALLGYAALCGAALCWYRWLAPRLPHGALTAHGVLLKYPALVAILHAASGEGTLPPLVPSLVYLCFCVHELLHDRRLLSSPGMPRLLRAEMLTLWAASVALCLSSPAPSVLWGAQLALSLGAPGLLMALYQRSLGREGVGPLADAVFALSFLQTLSFTLRSRP</sequence>
<dbReference type="EMBL" id="JAXIVS010000004">
    <property type="protein sequence ID" value="MDY7227211.1"/>
    <property type="molecule type" value="Genomic_DNA"/>
</dbReference>
<dbReference type="Proteomes" id="UP001291309">
    <property type="component" value="Unassembled WGS sequence"/>
</dbReference>
<comment type="caution">
    <text evidence="2">The sequence shown here is derived from an EMBL/GenBank/DDBJ whole genome shotgun (WGS) entry which is preliminary data.</text>
</comment>
<gene>
    <name evidence="2" type="ORF">SYV04_12445</name>
</gene>
<name>A0ABU5H183_9BACT</name>
<organism evidence="2 3">
    <name type="scientific">Hyalangium rubrum</name>
    <dbReference type="NCBI Taxonomy" id="3103134"/>
    <lineage>
        <taxon>Bacteria</taxon>
        <taxon>Pseudomonadati</taxon>
        <taxon>Myxococcota</taxon>
        <taxon>Myxococcia</taxon>
        <taxon>Myxococcales</taxon>
        <taxon>Cystobacterineae</taxon>
        <taxon>Archangiaceae</taxon>
        <taxon>Hyalangium</taxon>
    </lineage>
</organism>
<protein>
    <recommendedName>
        <fullName evidence="4">UbiA prenyltransferase</fullName>
    </recommendedName>
</protein>
<evidence type="ECO:0008006" key="4">
    <source>
        <dbReference type="Google" id="ProtNLM"/>
    </source>
</evidence>
<accession>A0ABU5H183</accession>
<keyword evidence="1" id="KW-1133">Transmembrane helix</keyword>
<keyword evidence="3" id="KW-1185">Reference proteome</keyword>